<name>A0A395S204_FUSSP</name>
<protein>
    <submittedName>
        <fullName evidence="2">Uncharacterized protein</fullName>
    </submittedName>
</protein>
<proteinExistence type="predicted"/>
<dbReference type="EMBL" id="PXOF01000094">
    <property type="protein sequence ID" value="RGP66277.1"/>
    <property type="molecule type" value="Genomic_DNA"/>
</dbReference>
<dbReference type="Proteomes" id="UP000266152">
    <property type="component" value="Unassembled WGS sequence"/>
</dbReference>
<gene>
    <name evidence="2" type="ORF">FSPOR_6655</name>
</gene>
<accession>A0A395S204</accession>
<reference evidence="2 3" key="1">
    <citation type="journal article" date="2018" name="PLoS Pathog.">
        <title>Evolution of structural diversity of trichothecenes, a family of toxins produced by plant pathogenic and entomopathogenic fungi.</title>
        <authorList>
            <person name="Proctor R.H."/>
            <person name="McCormick S.P."/>
            <person name="Kim H.S."/>
            <person name="Cardoza R.E."/>
            <person name="Stanley A.M."/>
            <person name="Lindo L."/>
            <person name="Kelly A."/>
            <person name="Brown D.W."/>
            <person name="Lee T."/>
            <person name="Vaughan M.M."/>
            <person name="Alexander N.J."/>
            <person name="Busman M."/>
            <person name="Gutierrez S."/>
        </authorList>
    </citation>
    <scope>NUCLEOTIDE SEQUENCE [LARGE SCALE GENOMIC DNA]</scope>
    <source>
        <strain evidence="2 3">NRRL 3299</strain>
    </source>
</reference>
<evidence type="ECO:0000256" key="1">
    <source>
        <dbReference type="SAM" id="MobiDB-lite"/>
    </source>
</evidence>
<feature type="compositionally biased region" description="Polar residues" evidence="1">
    <location>
        <begin position="1"/>
        <end position="15"/>
    </location>
</feature>
<keyword evidence="3" id="KW-1185">Reference proteome</keyword>
<feature type="region of interest" description="Disordered" evidence="1">
    <location>
        <begin position="1"/>
        <end position="20"/>
    </location>
</feature>
<sequence length="106" mass="12019">MSDQNSKPTPVSFLSSPRIDDDEIDHPDHILWQCRPATQPKPTFMDKIRGKEEPCKRINYMENDVCNGCSAKRGVGALAMAREAMIIGELIAFDVHGNEIWRYDVV</sequence>
<evidence type="ECO:0000313" key="3">
    <source>
        <dbReference type="Proteomes" id="UP000266152"/>
    </source>
</evidence>
<dbReference type="AlphaFoldDB" id="A0A395S204"/>
<comment type="caution">
    <text evidence="2">The sequence shown here is derived from an EMBL/GenBank/DDBJ whole genome shotgun (WGS) entry which is preliminary data.</text>
</comment>
<evidence type="ECO:0000313" key="2">
    <source>
        <dbReference type="EMBL" id="RGP66277.1"/>
    </source>
</evidence>
<organism evidence="2 3">
    <name type="scientific">Fusarium sporotrichioides</name>
    <dbReference type="NCBI Taxonomy" id="5514"/>
    <lineage>
        <taxon>Eukaryota</taxon>
        <taxon>Fungi</taxon>
        <taxon>Dikarya</taxon>
        <taxon>Ascomycota</taxon>
        <taxon>Pezizomycotina</taxon>
        <taxon>Sordariomycetes</taxon>
        <taxon>Hypocreomycetidae</taxon>
        <taxon>Hypocreales</taxon>
        <taxon>Nectriaceae</taxon>
        <taxon>Fusarium</taxon>
    </lineage>
</organism>